<dbReference type="InterPro" id="IPR003115">
    <property type="entry name" value="ParB_N"/>
</dbReference>
<accession>A0AAP9Y5D2</accession>
<dbReference type="SMART" id="SM00470">
    <property type="entry name" value="ParB"/>
    <property type="match status" value="1"/>
</dbReference>
<keyword evidence="3" id="KW-0614">Plasmid</keyword>
<dbReference type="PANTHER" id="PTHR33375">
    <property type="entry name" value="CHROMOSOME-PARTITIONING PROTEIN PARB-RELATED"/>
    <property type="match status" value="1"/>
</dbReference>
<evidence type="ECO:0000259" key="2">
    <source>
        <dbReference type="SMART" id="SM00470"/>
    </source>
</evidence>
<feature type="compositionally biased region" description="Low complexity" evidence="1">
    <location>
        <begin position="444"/>
        <end position="457"/>
    </location>
</feature>
<dbReference type="InterPro" id="IPR036086">
    <property type="entry name" value="ParB/Sulfiredoxin_sf"/>
</dbReference>
<feature type="region of interest" description="Disordered" evidence="1">
    <location>
        <begin position="676"/>
        <end position="745"/>
    </location>
</feature>
<dbReference type="InterPro" id="IPR050336">
    <property type="entry name" value="Chromosome_partition/occlusion"/>
</dbReference>
<evidence type="ECO:0000256" key="1">
    <source>
        <dbReference type="SAM" id="MobiDB-lite"/>
    </source>
</evidence>
<geneLocation type="plasmid" evidence="3 4">
    <name>unnamed2</name>
</geneLocation>
<feature type="domain" description="ParB-like N-terminal" evidence="2">
    <location>
        <begin position="32"/>
        <end position="132"/>
    </location>
</feature>
<dbReference type="SUPFAM" id="SSF110849">
    <property type="entry name" value="ParB/Sulfiredoxin"/>
    <property type="match status" value="1"/>
</dbReference>
<dbReference type="Gene3D" id="3.90.1530.30">
    <property type="match status" value="1"/>
</dbReference>
<reference evidence="3 4" key="1">
    <citation type="submission" date="2020-12" db="EMBL/GenBank/DDBJ databases">
        <title>FDA dAtabase for Regulatory Grade micrObial Sequences (FDA-ARGOS): Supporting development and validation of Infectious Disease Dx tests.</title>
        <authorList>
            <person name="Minogue T."/>
            <person name="Wolcott M."/>
            <person name="Wasieloski L."/>
            <person name="Aguilar W."/>
            <person name="Moore D."/>
            <person name="Jaissle J."/>
            <person name="Tallon L."/>
            <person name="Sadzewicz L."/>
            <person name="Zhao X."/>
            <person name="Boylan J."/>
            <person name="Ott S."/>
            <person name="Bowen H."/>
            <person name="Vavikolanu K."/>
            <person name="Mehta A."/>
            <person name="Aluvathingal J."/>
            <person name="Nadendla S."/>
            <person name="Yan Y."/>
            <person name="Sichtig H."/>
        </authorList>
    </citation>
    <scope>NUCLEOTIDE SEQUENCE [LARGE SCALE GENOMIC DNA]</scope>
    <source>
        <strain evidence="3 4">FDAARGOS_949</strain>
        <plasmid evidence="3 4">unnamed2</plasmid>
    </source>
</reference>
<protein>
    <submittedName>
        <fullName evidence="3">ParB N-terminal domain-containing protein</fullName>
    </submittedName>
</protein>
<dbReference type="SUPFAM" id="SSF109709">
    <property type="entry name" value="KorB DNA-binding domain-like"/>
    <property type="match status" value="1"/>
</dbReference>
<feature type="region of interest" description="Disordered" evidence="1">
    <location>
        <begin position="403"/>
        <end position="457"/>
    </location>
</feature>
<evidence type="ECO:0000313" key="4">
    <source>
        <dbReference type="Proteomes" id="UP000594892"/>
    </source>
</evidence>
<feature type="compositionally biased region" description="Acidic residues" evidence="1">
    <location>
        <begin position="680"/>
        <end position="696"/>
    </location>
</feature>
<dbReference type="CDD" id="cd16406">
    <property type="entry name" value="ParB_N_like"/>
    <property type="match status" value="1"/>
</dbReference>
<dbReference type="GeneID" id="45693403"/>
<dbReference type="Proteomes" id="UP000594892">
    <property type="component" value="Plasmid unnamed2"/>
</dbReference>
<feature type="compositionally biased region" description="Basic and acidic residues" evidence="1">
    <location>
        <begin position="723"/>
        <end position="732"/>
    </location>
</feature>
<gene>
    <name evidence="3" type="ORF">I6H06_29650</name>
</gene>
<dbReference type="GO" id="GO:0005694">
    <property type="term" value="C:chromosome"/>
    <property type="evidence" value="ECO:0007669"/>
    <property type="project" value="TreeGrafter"/>
</dbReference>
<dbReference type="AlphaFoldDB" id="A0AAP9Y5D2"/>
<name>A0AAP9Y5D2_BURGL</name>
<feature type="compositionally biased region" description="Basic and acidic residues" evidence="1">
    <location>
        <begin position="405"/>
        <end position="417"/>
    </location>
</feature>
<dbReference type="PANTHER" id="PTHR33375:SF7">
    <property type="entry name" value="CHROMOSOME 2-PARTITIONING PROTEIN PARB-RELATED"/>
    <property type="match status" value="1"/>
</dbReference>
<proteinExistence type="predicted"/>
<dbReference type="Gene3D" id="1.10.10.2830">
    <property type="match status" value="1"/>
</dbReference>
<dbReference type="EMBL" id="CP065603">
    <property type="protein sequence ID" value="QPQ94906.1"/>
    <property type="molecule type" value="Genomic_DNA"/>
</dbReference>
<dbReference type="GO" id="GO:0007059">
    <property type="term" value="P:chromosome segregation"/>
    <property type="evidence" value="ECO:0007669"/>
    <property type="project" value="TreeGrafter"/>
</dbReference>
<sequence length="745" mass="81140">MNAVITEIPALAHDAGVPPAPPEAHQQADDVRLIPLKRIVASPFNMRRKQPIGIEALADNIWHTGGLLQNLVVHPMKVGAKRAQTYGVAAGERRRRALALLAERGNIPDDYPVRCLVVSVEDAVLMSAAENEMREPPHPADQFEAFRVMVDAGRSVSEIAEIYGTSEQTVRRRLKLARVSPKLIELFRNDEIRIDVMQALAVSDSHDEQERAWFDAPDYDRGAATIRRKLVAREHDFQSNRIALFVGIDAYEAAGGNVRRDLFSDQGTAWYSDHALMERVAADMLETVAATVRGEGWAWVKVIPVFDYATRATLQRLPATAAPPTDEQRQEMDAISARMDAIQAEQEDEEIDEATFERLGDEYAALEHRHVQIEESLQVYTPLQMATAGAVVSIDSHGAPTIERGWIKRDDTEHAQDGDLAADDGADNDDHGADDAASPLARNPAGSPAAAAPAAKGPHSAALTLRLNARRTASISLAIARQPHVALAALVHRFLVSEYAPGSGASAIDIQWRDNTSSVGRHAPELADDLPYRIATEQRGAWAGIIPNDTDALLAWCIEQPDERLLTILAQYVAASLDGLAPDEAPHCINALVPALGLNLADDWKPTRASYFDHVTKARIADVVTAAVSPAEGMRILKLKKDAAAAEAERLVSNTGWLPEHLAAAETRPRELWRKRRAEDDDADDSDATDATDAPDADPANADDRESDVGVVQATPDDANEQDETHHTERNPLADAEAEGMPALD</sequence>
<evidence type="ECO:0000313" key="3">
    <source>
        <dbReference type="EMBL" id="QPQ94906.1"/>
    </source>
</evidence>
<dbReference type="Pfam" id="PF02195">
    <property type="entry name" value="ParB_N"/>
    <property type="match status" value="1"/>
</dbReference>
<dbReference type="RefSeq" id="WP_045678703.1">
    <property type="nucleotide sequence ID" value="NZ_CP065603.1"/>
</dbReference>
<organism evidence="3 4">
    <name type="scientific">Burkholderia glumae</name>
    <name type="common">Pseudomonas glumae</name>
    <dbReference type="NCBI Taxonomy" id="337"/>
    <lineage>
        <taxon>Bacteria</taxon>
        <taxon>Pseudomonadati</taxon>
        <taxon>Pseudomonadota</taxon>
        <taxon>Betaproteobacteria</taxon>
        <taxon>Burkholderiales</taxon>
        <taxon>Burkholderiaceae</taxon>
        <taxon>Burkholderia</taxon>
    </lineage>
</organism>